<reference evidence="2" key="1">
    <citation type="journal article" date="2019" name="Int. J. Syst. Evol. Microbiol.">
        <title>The Global Catalogue of Microorganisms (GCM) 10K type strain sequencing project: providing services to taxonomists for standard genome sequencing and annotation.</title>
        <authorList>
            <consortium name="The Broad Institute Genomics Platform"/>
            <consortium name="The Broad Institute Genome Sequencing Center for Infectious Disease"/>
            <person name="Wu L."/>
            <person name="Ma J."/>
        </authorList>
    </citation>
    <scope>NUCLEOTIDE SEQUENCE [LARGE SCALE GENOMIC DNA]</scope>
    <source>
        <strain evidence="2">CCM 7491</strain>
    </source>
</reference>
<proteinExistence type="predicted"/>
<name>A0ABV7NK60_9SPHN</name>
<organism evidence="1 2">
    <name type="scientific">Sphingobium rhizovicinum</name>
    <dbReference type="NCBI Taxonomy" id="432308"/>
    <lineage>
        <taxon>Bacteria</taxon>
        <taxon>Pseudomonadati</taxon>
        <taxon>Pseudomonadota</taxon>
        <taxon>Alphaproteobacteria</taxon>
        <taxon>Sphingomonadales</taxon>
        <taxon>Sphingomonadaceae</taxon>
        <taxon>Sphingobium</taxon>
    </lineage>
</organism>
<protein>
    <submittedName>
        <fullName evidence="1">Phage protease</fullName>
    </submittedName>
</protein>
<dbReference type="Proteomes" id="UP001595681">
    <property type="component" value="Unassembled WGS sequence"/>
</dbReference>
<comment type="caution">
    <text evidence="1">The sequence shown here is derived from an EMBL/GenBank/DDBJ whole genome shotgun (WGS) entry which is preliminary data.</text>
</comment>
<sequence length="362" mass="38212">MSKPLPQIALCSVSIAPSDEAPEWLHLCPVGEILTEDGRGPYRASDLVALMAASIRPGKFVLDECHSTDLAAPRGEEAPARAWIIDLQQREDGIWGKPEWTPAAIERRIWKEYRGISPVIAHRADGTITQILRASLVNAPNFTGLKTLHQQEGDTHMDFRAKLLEALGLGSDADDAAIMDAIKAKLEAKPDAEMTALQSAIGSIATAIGLTATADAASVVTGVQKLKAGEGADARIVALQSEVGTLTTALNDLRGDNAKKAATAFVDGAIAAGRVGLKPVRDEYIAMHQENPTRAEKLINGMPVLKAGAQLGITPGAVEADAAEDPTQIAMHAATYQKKQAEAGHTISIAAAVRAVQEGKHK</sequence>
<accession>A0ABV7NK60</accession>
<keyword evidence="1" id="KW-0645">Protease</keyword>
<dbReference type="InterPro" id="IPR012106">
    <property type="entry name" value="Phage_Mu_Gp1"/>
</dbReference>
<evidence type="ECO:0000313" key="2">
    <source>
        <dbReference type="Proteomes" id="UP001595681"/>
    </source>
</evidence>
<gene>
    <name evidence="1" type="ORF">ACFOKF_15380</name>
</gene>
<dbReference type="GO" id="GO:0008233">
    <property type="term" value="F:peptidase activity"/>
    <property type="evidence" value="ECO:0007669"/>
    <property type="project" value="UniProtKB-KW"/>
</dbReference>
<dbReference type="Pfam" id="PF10123">
    <property type="entry name" value="Mu-like_Pro"/>
    <property type="match status" value="1"/>
</dbReference>
<keyword evidence="1" id="KW-0378">Hydrolase</keyword>
<evidence type="ECO:0000313" key="1">
    <source>
        <dbReference type="EMBL" id="MFC3442556.1"/>
    </source>
</evidence>
<keyword evidence="2" id="KW-1185">Reference proteome</keyword>
<dbReference type="GO" id="GO:0006508">
    <property type="term" value="P:proteolysis"/>
    <property type="evidence" value="ECO:0007669"/>
    <property type="project" value="UniProtKB-KW"/>
</dbReference>
<dbReference type="RefSeq" id="WP_380796736.1">
    <property type="nucleotide sequence ID" value="NZ_JBHRVU010000004.1"/>
</dbReference>
<dbReference type="EMBL" id="JBHRVU010000004">
    <property type="protein sequence ID" value="MFC3442556.1"/>
    <property type="molecule type" value="Genomic_DNA"/>
</dbReference>